<evidence type="ECO:0000313" key="4">
    <source>
        <dbReference type="Proteomes" id="UP000577362"/>
    </source>
</evidence>
<organism evidence="3 4">
    <name type="scientific">Chelatococcus caeni</name>
    <dbReference type="NCBI Taxonomy" id="1348468"/>
    <lineage>
        <taxon>Bacteria</taxon>
        <taxon>Pseudomonadati</taxon>
        <taxon>Pseudomonadota</taxon>
        <taxon>Alphaproteobacteria</taxon>
        <taxon>Hyphomicrobiales</taxon>
        <taxon>Chelatococcaceae</taxon>
        <taxon>Chelatococcus</taxon>
    </lineage>
</organism>
<protein>
    <submittedName>
        <fullName evidence="3">Adenylate cyclase</fullName>
        <ecNumber evidence="3">4.6.1.1</ecNumber>
    </submittedName>
</protein>
<dbReference type="InterPro" id="IPR001054">
    <property type="entry name" value="A/G_cyclase"/>
</dbReference>
<comment type="caution">
    <text evidence="3">The sequence shown here is derived from an EMBL/GenBank/DDBJ whole genome shotgun (WGS) entry which is preliminary data.</text>
</comment>
<dbReference type="Gene3D" id="3.30.70.1230">
    <property type="entry name" value="Nucleotide cyclase"/>
    <property type="match status" value="1"/>
</dbReference>
<feature type="domain" description="Guanylate cyclase" evidence="2">
    <location>
        <begin position="288"/>
        <end position="419"/>
    </location>
</feature>
<dbReference type="SUPFAM" id="SSF55073">
    <property type="entry name" value="Nucleotide cyclase"/>
    <property type="match status" value="1"/>
</dbReference>
<dbReference type="EC" id="4.6.1.1" evidence="3"/>
<reference evidence="3 4" key="1">
    <citation type="submission" date="2020-08" db="EMBL/GenBank/DDBJ databases">
        <title>Genomic Encyclopedia of Type Strains, Phase IV (KMG-IV): sequencing the most valuable type-strain genomes for metagenomic binning, comparative biology and taxonomic classification.</title>
        <authorList>
            <person name="Goeker M."/>
        </authorList>
    </citation>
    <scope>NUCLEOTIDE SEQUENCE [LARGE SCALE GENOMIC DNA]</scope>
    <source>
        <strain evidence="3 4">DSM 103737</strain>
    </source>
</reference>
<dbReference type="PANTHER" id="PTHR43081">
    <property type="entry name" value="ADENYLATE CYCLASE, TERMINAL-DIFFERENTIATION SPECIFIC-RELATED"/>
    <property type="match status" value="1"/>
</dbReference>
<keyword evidence="4" id="KW-1185">Reference proteome</keyword>
<keyword evidence="3" id="KW-0456">Lyase</keyword>
<proteinExistence type="predicted"/>
<dbReference type="GO" id="GO:0004016">
    <property type="term" value="F:adenylate cyclase activity"/>
    <property type="evidence" value="ECO:0007669"/>
    <property type="project" value="UniProtKB-EC"/>
</dbReference>
<evidence type="ECO:0000256" key="1">
    <source>
        <dbReference type="SAM" id="MobiDB-lite"/>
    </source>
</evidence>
<dbReference type="SMART" id="SM00044">
    <property type="entry name" value="CYCc"/>
    <property type="match status" value="1"/>
</dbReference>
<dbReference type="InterPro" id="IPR050697">
    <property type="entry name" value="Adenylyl/Guanylyl_Cyclase_3/4"/>
</dbReference>
<dbReference type="PANTHER" id="PTHR43081:SF11">
    <property type="entry name" value="BLR2264 PROTEIN"/>
    <property type="match status" value="1"/>
</dbReference>
<dbReference type="Pfam" id="PF00211">
    <property type="entry name" value="Guanylate_cyc"/>
    <property type="match status" value="1"/>
</dbReference>
<feature type="region of interest" description="Disordered" evidence="1">
    <location>
        <begin position="30"/>
        <end position="60"/>
    </location>
</feature>
<dbReference type="AlphaFoldDB" id="A0A840C2W9"/>
<dbReference type="PROSITE" id="PS50125">
    <property type="entry name" value="GUANYLATE_CYCLASE_2"/>
    <property type="match status" value="1"/>
</dbReference>
<accession>A0A840C2W9</accession>
<dbReference type="InterPro" id="IPR029787">
    <property type="entry name" value="Nucleotide_cyclase"/>
</dbReference>
<dbReference type="Proteomes" id="UP000577362">
    <property type="component" value="Unassembled WGS sequence"/>
</dbReference>
<dbReference type="CDD" id="cd07302">
    <property type="entry name" value="CHD"/>
    <property type="match status" value="1"/>
</dbReference>
<dbReference type="GO" id="GO:0006171">
    <property type="term" value="P:cAMP biosynthetic process"/>
    <property type="evidence" value="ECO:0007669"/>
    <property type="project" value="TreeGrafter"/>
</dbReference>
<sequence length="463" mass="49706">MTTEEIASAAALSPALTDAGVRVPGSAERILPGADGRGVDGAVAPVPQRRDGDGKDGAAGPFDCPQCDSTYMLAGQLSPDGLRASIALRDWLLSEARQMRDSVAIVAGMCERMLAAGLPIDRVSLTIKTLHSLHAAISRTWIKGAGVTLQAFPYRVESHDGYLRSPFYAVHQARRPLQLWLPKTAEDCYGIVPELKEAGYTHYLCFPVFFANGDANGIAFATKSPEGFSPEHQALIEAVMPAIGAVMEITAGYITLGHVLRTYIGDEPQKRVLSGDVRRGEVTRIRSAILFADMRGYTRLTSNLAPEETVDLLNGYFDCLVPPIESEGGEVLKYMGDGLLAIFRDRGDDTGAAAQSALDAAQAGLARLASANDAGELRVRLAAGIALHHGEAAYGNVGSGDRLDFTVVGRDVNVTSRVAKLNRQLGEPLLMTRAFVEHLWADPHRLGHYELDGLSDAVEVYRP</sequence>
<dbReference type="EMBL" id="JACIEN010000003">
    <property type="protein sequence ID" value="MBB4017998.1"/>
    <property type="molecule type" value="Genomic_DNA"/>
</dbReference>
<dbReference type="GO" id="GO:0035556">
    <property type="term" value="P:intracellular signal transduction"/>
    <property type="evidence" value="ECO:0007669"/>
    <property type="project" value="InterPro"/>
</dbReference>
<name>A0A840C2W9_9HYPH</name>
<gene>
    <name evidence="3" type="ORF">GGR16_003032</name>
</gene>
<evidence type="ECO:0000259" key="2">
    <source>
        <dbReference type="PROSITE" id="PS50125"/>
    </source>
</evidence>
<dbReference type="RefSeq" id="WP_019401670.1">
    <property type="nucleotide sequence ID" value="NZ_JACIEN010000003.1"/>
</dbReference>
<evidence type="ECO:0000313" key="3">
    <source>
        <dbReference type="EMBL" id="MBB4017998.1"/>
    </source>
</evidence>